<dbReference type="InterPro" id="IPR011009">
    <property type="entry name" value="Kinase-like_dom_sf"/>
</dbReference>
<name>A0A182XXH2_ANOST</name>
<reference evidence="2" key="2">
    <citation type="submission" date="2020-05" db="UniProtKB">
        <authorList>
            <consortium name="EnsemblMetazoa"/>
        </authorList>
    </citation>
    <scope>IDENTIFICATION</scope>
    <source>
        <strain evidence="2">Indian</strain>
    </source>
</reference>
<dbReference type="VEuPathDB" id="VectorBase:ASTE008783"/>
<dbReference type="PANTHER" id="PTHR11012:SF6">
    <property type="entry name" value="CHK DOMAIN OV1-RELATED"/>
    <property type="match status" value="1"/>
</dbReference>
<dbReference type="OMA" id="KQMYEVH"/>
<dbReference type="KEGG" id="aste:118502657"/>
<dbReference type="Proteomes" id="UP000076408">
    <property type="component" value="Unassembled WGS sequence"/>
</dbReference>
<accession>A0A182XXH2</accession>
<dbReference type="VEuPathDB" id="VectorBase:ASTEI20_034967"/>
<dbReference type="PANTHER" id="PTHR11012">
    <property type="entry name" value="PROTEIN KINASE-LIKE DOMAIN-CONTAINING"/>
    <property type="match status" value="1"/>
</dbReference>
<evidence type="ECO:0000313" key="3">
    <source>
        <dbReference type="Proteomes" id="UP000076408"/>
    </source>
</evidence>
<evidence type="ECO:0000313" key="2">
    <source>
        <dbReference type="EnsemblMetazoa" id="ASTEI00908-PA"/>
    </source>
</evidence>
<dbReference type="Pfam" id="PF02958">
    <property type="entry name" value="EcKL"/>
    <property type="match status" value="1"/>
</dbReference>
<dbReference type="VEuPathDB" id="VectorBase:ASTEI00908"/>
<sequence length="398" mass="45257">MVYCRSIMSDSGWKSAEFFKDVIVRDLSLEPDDAYTITGFSIGKANEKTAGYMSLIHRVCIELKLQKSPAESCSLSYIVKEKSDSAFGGDLVELLSVFPKECEVYEKLLPAFECLFDGRAPVRFGPKVFKTMCSTSCTVIVMEDLTRSRFYMREKSFGLPMADVRAVLKKMAAFHAASVVYRENGGTASNLFSESVFAESTIEMLRRYYDTLYRAFLMSLRERNLPQEYLKPLVALDGKLLRECCNAQRADSSEFSVLNHSDLWPNNVMFGEDDLRFLDFQTAFYGSFASDLLYFFTTSATELMCDSLEELLQFYYKHLVSAFERLQHHNQIPPYADLLQQLKRRGVLILPPLSEAVAITMNGETEPSDMEVITSEQPEGVALRQRVYNNPVYATLVD</sequence>
<dbReference type="AlphaFoldDB" id="A0A182XXH2"/>
<dbReference type="SUPFAM" id="SSF56112">
    <property type="entry name" value="Protein kinase-like (PK-like)"/>
    <property type="match status" value="1"/>
</dbReference>
<dbReference type="InterPro" id="IPR015897">
    <property type="entry name" value="CHK_kinase-like"/>
</dbReference>
<dbReference type="SMART" id="SM00587">
    <property type="entry name" value="CHK"/>
    <property type="match status" value="1"/>
</dbReference>
<organism evidence="2 3">
    <name type="scientific">Anopheles stephensi</name>
    <name type="common">Indo-Pakistan malaria mosquito</name>
    <dbReference type="NCBI Taxonomy" id="30069"/>
    <lineage>
        <taxon>Eukaryota</taxon>
        <taxon>Metazoa</taxon>
        <taxon>Ecdysozoa</taxon>
        <taxon>Arthropoda</taxon>
        <taxon>Hexapoda</taxon>
        <taxon>Insecta</taxon>
        <taxon>Pterygota</taxon>
        <taxon>Neoptera</taxon>
        <taxon>Endopterygota</taxon>
        <taxon>Diptera</taxon>
        <taxon>Nematocera</taxon>
        <taxon>Culicoidea</taxon>
        <taxon>Culicidae</taxon>
        <taxon>Anophelinae</taxon>
        <taxon>Anopheles</taxon>
    </lineage>
</organism>
<reference evidence="3" key="1">
    <citation type="journal article" date="2014" name="Genome Biol.">
        <title>Genome analysis of a major urban malaria vector mosquito, Anopheles stephensi.</title>
        <authorList>
            <person name="Jiang X."/>
            <person name="Peery A."/>
            <person name="Hall A.B."/>
            <person name="Sharma A."/>
            <person name="Chen X.G."/>
            <person name="Waterhouse R.M."/>
            <person name="Komissarov A."/>
            <person name="Riehle M.M."/>
            <person name="Shouche Y."/>
            <person name="Sharakhova M.V."/>
            <person name="Lawson D."/>
            <person name="Pakpour N."/>
            <person name="Arensburger P."/>
            <person name="Davidson V.L."/>
            <person name="Eiglmeier K."/>
            <person name="Emrich S."/>
            <person name="George P."/>
            <person name="Kennedy R.C."/>
            <person name="Mane S.P."/>
            <person name="Maslen G."/>
            <person name="Oringanje C."/>
            <person name="Qi Y."/>
            <person name="Settlage R."/>
            <person name="Tojo M."/>
            <person name="Tubio J.M."/>
            <person name="Unger M.F."/>
            <person name="Wang B."/>
            <person name="Vernick K.D."/>
            <person name="Ribeiro J.M."/>
            <person name="James A.A."/>
            <person name="Michel K."/>
            <person name="Riehle M.A."/>
            <person name="Luckhart S."/>
            <person name="Sharakhov I.V."/>
            <person name="Tu Z."/>
        </authorList>
    </citation>
    <scope>NUCLEOTIDE SEQUENCE [LARGE SCALE GENOMIC DNA]</scope>
    <source>
        <strain evidence="3">Indian</strain>
    </source>
</reference>
<dbReference type="OrthoDB" id="411145at2759"/>
<dbReference type="EnsemblMetazoa" id="ASTEI00908-RA">
    <property type="protein sequence ID" value="ASTEI00908-PA"/>
    <property type="gene ID" value="ASTEI00908"/>
</dbReference>
<proteinExistence type="predicted"/>
<feature type="domain" description="CHK kinase-like" evidence="1">
    <location>
        <begin position="140"/>
        <end position="325"/>
    </location>
</feature>
<dbReference type="Gene3D" id="3.90.1200.10">
    <property type="match status" value="1"/>
</dbReference>
<protein>
    <submittedName>
        <fullName evidence="2">CHK domain-containing protein</fullName>
    </submittedName>
</protein>
<dbReference type="GeneID" id="118502657"/>
<dbReference type="InterPro" id="IPR004119">
    <property type="entry name" value="EcKL"/>
</dbReference>
<evidence type="ECO:0000259" key="1">
    <source>
        <dbReference type="SMART" id="SM00587"/>
    </source>
</evidence>
<keyword evidence="3" id="KW-1185">Reference proteome</keyword>
<dbReference type="RefSeq" id="XP_035891001.1">
    <property type="nucleotide sequence ID" value="XM_036035108.1"/>
</dbReference>